<evidence type="ECO:0000313" key="3">
    <source>
        <dbReference type="Proteomes" id="UP000054709"/>
    </source>
</evidence>
<evidence type="ECO:0000256" key="1">
    <source>
        <dbReference type="SAM" id="Phobius"/>
    </source>
</evidence>
<keyword evidence="1" id="KW-0472">Membrane</keyword>
<evidence type="ECO:0000313" key="2">
    <source>
        <dbReference type="EMBL" id="KTD86669.1"/>
    </source>
</evidence>
<name>A0A0W1AZD1_9BACL</name>
<dbReference type="RefSeq" id="WP_060623557.1">
    <property type="nucleotide sequence ID" value="NZ_LCZJ02000019.1"/>
</dbReference>
<dbReference type="Proteomes" id="UP000054709">
    <property type="component" value="Unassembled WGS sequence"/>
</dbReference>
<keyword evidence="3" id="KW-1185">Reference proteome</keyword>
<keyword evidence="1" id="KW-1133">Transmembrane helix</keyword>
<comment type="caution">
    <text evidence="2">The sequence shown here is derived from an EMBL/GenBank/DDBJ whole genome shotgun (WGS) entry which is preliminary data.</text>
</comment>
<reference evidence="2 3" key="1">
    <citation type="journal article" date="2015" name="Int. Biodeterior. Biodegradation">
        <title>Physiological and genetic screening methods for the isolation of methyl tert-butyl ether-degrading bacteria for bioremediation purposes.</title>
        <authorList>
            <person name="Guisado I.M."/>
            <person name="Purswani J."/>
            <person name="Gonzalez Lopez J."/>
            <person name="Pozo C."/>
        </authorList>
    </citation>
    <scope>NUCLEOTIDE SEQUENCE [LARGE SCALE GENOMIC DNA]</scope>
    <source>
        <strain evidence="2 3">SH7</strain>
    </source>
</reference>
<keyword evidence="1" id="KW-0812">Transmembrane</keyword>
<sequence>MAASIFSITAMYAKILTASIDVLIVSGASLFTVGLMFIFGDYAMKPHANISFWMFSFGENTSKYANT</sequence>
<feature type="transmembrane region" description="Helical" evidence="1">
    <location>
        <begin position="12"/>
        <end position="39"/>
    </location>
</feature>
<organism evidence="2 3">
    <name type="scientific">Paenibacillus etheri</name>
    <dbReference type="NCBI Taxonomy" id="1306852"/>
    <lineage>
        <taxon>Bacteria</taxon>
        <taxon>Bacillati</taxon>
        <taxon>Bacillota</taxon>
        <taxon>Bacilli</taxon>
        <taxon>Bacillales</taxon>
        <taxon>Paenibacillaceae</taxon>
        <taxon>Paenibacillus</taxon>
    </lineage>
</organism>
<accession>A0A0W1AZD1</accession>
<dbReference type="EMBL" id="LCZJ02000019">
    <property type="protein sequence ID" value="KTD86669.1"/>
    <property type="molecule type" value="Genomic_DNA"/>
</dbReference>
<proteinExistence type="predicted"/>
<gene>
    <name evidence="2" type="ORF">UQ64_14540</name>
</gene>
<protein>
    <submittedName>
        <fullName evidence="2">Uncharacterized protein</fullName>
    </submittedName>
</protein>
<dbReference type="AlphaFoldDB" id="A0A0W1AZD1"/>
<dbReference type="OrthoDB" id="3190463at2"/>